<dbReference type="InterPro" id="IPR013693">
    <property type="entry name" value="SpoIID/LytB_N"/>
</dbReference>
<reference evidence="2 3" key="1">
    <citation type="submission" date="2011-02" db="EMBL/GenBank/DDBJ databases">
        <authorList>
            <person name="Weinstock G."/>
            <person name="Sodergren E."/>
            <person name="Clifton S."/>
            <person name="Fulton L."/>
            <person name="Fulton B."/>
            <person name="Courtney L."/>
            <person name="Fronick C."/>
            <person name="Harrison M."/>
            <person name="Strong C."/>
            <person name="Farmer C."/>
            <person name="Delahaunty K."/>
            <person name="Markovic C."/>
            <person name="Hall O."/>
            <person name="Minx P."/>
            <person name="Tomlinson C."/>
            <person name="Mitreva M."/>
            <person name="Hou S."/>
            <person name="Chen J."/>
            <person name="Wollam A."/>
            <person name="Pepin K.H."/>
            <person name="Johnson M."/>
            <person name="Bhonagiri V."/>
            <person name="Zhang X."/>
            <person name="Suruliraj S."/>
            <person name="Warren W."/>
            <person name="Chinwalla A."/>
            <person name="Mardis E.R."/>
            <person name="Wilson R.K."/>
        </authorList>
    </citation>
    <scope>NUCLEOTIDE SEQUENCE [LARGE SCALE GENOMIC DNA]</scope>
    <source>
        <strain evidence="2 3">YIT 12057</strain>
    </source>
</reference>
<dbReference type="HOGENOM" id="CLU_609250_0_0_10"/>
<dbReference type="EMBL" id="AFBN01000096">
    <property type="protein sequence ID" value="EGF52073.1"/>
    <property type="molecule type" value="Genomic_DNA"/>
</dbReference>
<dbReference type="Pfam" id="PF08486">
    <property type="entry name" value="SpoIID"/>
    <property type="match status" value="1"/>
</dbReference>
<sequence>MKEPKVHVGILFEPQIEFVLLNTYLIDGTEISGKQVVTYDEGKILWNGRRYEELLFEPRHEQTDAFELLDVTIGINFHWERKEDQRFLGALKIIVENGKLTGINVIRVEDYLTSVISSEMSATASLELLKAHAVISRSWLLAQIQKNKEITETHADYSAFTQTEEELIRWYDREDHTRFDVCADDHCQRYQGITRASTDIVKQAIAATRGQVLTSDGKICDARFSKCCGGAFEEFQYCWEDIKYPYLAKQRDYRTENGKADNGTLPDLTREVEADRWIRTSPKAFCNTTDKKILSQVLNNYDQETTDFYRWKVEYTQDELSKLIKERSGIDYGQIIDLIPVARGTSARLWKLKIVGSQRTLTIGKELEIRRTLSPSHLYSSAFVVDKEDISPEGIPGRFILTGAGWGHGVGLCQIGAAVMGEQGYKYDAILLHYYIGANIDKLYE</sequence>
<dbReference type="PANTHER" id="PTHR30032:SF4">
    <property type="entry name" value="AMIDASE ENHANCER"/>
    <property type="match status" value="1"/>
</dbReference>
<dbReference type="Proteomes" id="UP000003416">
    <property type="component" value="Unassembled WGS sequence"/>
</dbReference>
<dbReference type="InterPro" id="IPR051922">
    <property type="entry name" value="Bact_Sporulation_Assoc"/>
</dbReference>
<dbReference type="PANTHER" id="PTHR30032">
    <property type="entry name" value="N-ACETYLMURAMOYL-L-ALANINE AMIDASE-RELATED"/>
    <property type="match status" value="1"/>
</dbReference>
<dbReference type="eggNOG" id="COG2385">
    <property type="taxonomic scope" value="Bacteria"/>
</dbReference>
<proteinExistence type="predicted"/>
<dbReference type="GeneID" id="86050678"/>
<dbReference type="NCBIfam" id="TIGR02669">
    <property type="entry name" value="SpoIID_LytB"/>
    <property type="match status" value="1"/>
</dbReference>
<name>F3PWZ4_9BACE</name>
<accession>F3PWZ4</accession>
<protein>
    <submittedName>
        <fullName evidence="2">SpoIID/LytB domain protein</fullName>
    </submittedName>
</protein>
<evidence type="ECO:0000313" key="3">
    <source>
        <dbReference type="Proteomes" id="UP000003416"/>
    </source>
</evidence>
<evidence type="ECO:0000313" key="2">
    <source>
        <dbReference type="EMBL" id="EGF52073.1"/>
    </source>
</evidence>
<organism evidence="2 3">
    <name type="scientific">Bacteroides fluxus YIT 12057</name>
    <dbReference type="NCBI Taxonomy" id="763034"/>
    <lineage>
        <taxon>Bacteria</taxon>
        <taxon>Pseudomonadati</taxon>
        <taxon>Bacteroidota</taxon>
        <taxon>Bacteroidia</taxon>
        <taxon>Bacteroidales</taxon>
        <taxon>Bacteroidaceae</taxon>
        <taxon>Bacteroides</taxon>
    </lineage>
</organism>
<dbReference type="RefSeq" id="WP_009126501.1">
    <property type="nucleotide sequence ID" value="NZ_GL882689.1"/>
</dbReference>
<dbReference type="STRING" id="763034.HMPREF9446_03282"/>
<gene>
    <name evidence="2" type="ORF">HMPREF9446_03282</name>
</gene>
<dbReference type="AlphaFoldDB" id="F3PWZ4"/>
<dbReference type="InterPro" id="IPR013486">
    <property type="entry name" value="SpoIID/LytB"/>
</dbReference>
<dbReference type="GO" id="GO:0030435">
    <property type="term" value="P:sporulation resulting in formation of a cellular spore"/>
    <property type="evidence" value="ECO:0007669"/>
    <property type="project" value="InterPro"/>
</dbReference>
<dbReference type="GO" id="GO:0030288">
    <property type="term" value="C:outer membrane-bounded periplasmic space"/>
    <property type="evidence" value="ECO:0007669"/>
    <property type="project" value="TreeGrafter"/>
</dbReference>
<feature type="domain" description="Sporulation stage II protein D amidase enhancer LytB N-terminal" evidence="1">
    <location>
        <begin position="97"/>
        <end position="214"/>
    </location>
</feature>
<comment type="caution">
    <text evidence="2">The sequence shown here is derived from an EMBL/GenBank/DDBJ whole genome shotgun (WGS) entry which is preliminary data.</text>
</comment>
<keyword evidence="3" id="KW-1185">Reference proteome</keyword>
<evidence type="ECO:0000259" key="1">
    <source>
        <dbReference type="Pfam" id="PF08486"/>
    </source>
</evidence>